<evidence type="ECO:0000313" key="6">
    <source>
        <dbReference type="Proteomes" id="UP000199496"/>
    </source>
</evidence>
<dbReference type="InterPro" id="IPR050207">
    <property type="entry name" value="Trans_regulatory_Fis"/>
</dbReference>
<feature type="domain" description="DNA binding HTH" evidence="4">
    <location>
        <begin position="40"/>
        <end position="80"/>
    </location>
</feature>
<dbReference type="InterPro" id="IPR009057">
    <property type="entry name" value="Homeodomain-like_sf"/>
</dbReference>
<accession>A0A1H9BAC2</accession>
<evidence type="ECO:0000259" key="4">
    <source>
        <dbReference type="Pfam" id="PF02954"/>
    </source>
</evidence>
<dbReference type="PANTHER" id="PTHR47918">
    <property type="entry name" value="DNA-BINDING PROTEIN FIS"/>
    <property type="match status" value="1"/>
</dbReference>
<proteinExistence type="inferred from homology"/>
<dbReference type="EMBL" id="FOFO01000008">
    <property type="protein sequence ID" value="SEP85623.1"/>
    <property type="molecule type" value="Genomic_DNA"/>
</dbReference>
<dbReference type="STRING" id="867345.SAMN05421693_10836"/>
<dbReference type="NCBIfam" id="NF001659">
    <property type="entry name" value="PRK00430.1"/>
    <property type="match status" value="1"/>
</dbReference>
<dbReference type="GO" id="GO:0043565">
    <property type="term" value="F:sequence-specific DNA binding"/>
    <property type="evidence" value="ECO:0007669"/>
    <property type="project" value="InterPro"/>
</dbReference>
<keyword evidence="2" id="KW-0238">DNA-binding</keyword>
<dbReference type="InterPro" id="IPR002197">
    <property type="entry name" value="HTH_Fis"/>
</dbReference>
<dbReference type="Pfam" id="PF02954">
    <property type="entry name" value="HTH_8"/>
    <property type="match status" value="1"/>
</dbReference>
<evidence type="ECO:0000256" key="3">
    <source>
        <dbReference type="ARBA" id="ARBA00029540"/>
    </source>
</evidence>
<dbReference type="OrthoDB" id="9802388at2"/>
<evidence type="ECO:0000256" key="2">
    <source>
        <dbReference type="ARBA" id="ARBA00023125"/>
    </source>
</evidence>
<dbReference type="Gene3D" id="1.10.10.60">
    <property type="entry name" value="Homeodomain-like"/>
    <property type="match status" value="1"/>
</dbReference>
<organism evidence="5 6">
    <name type="scientific">Ectothiorhodospira magna</name>
    <dbReference type="NCBI Taxonomy" id="867345"/>
    <lineage>
        <taxon>Bacteria</taxon>
        <taxon>Pseudomonadati</taxon>
        <taxon>Pseudomonadota</taxon>
        <taxon>Gammaproteobacteria</taxon>
        <taxon>Chromatiales</taxon>
        <taxon>Ectothiorhodospiraceae</taxon>
        <taxon>Ectothiorhodospira</taxon>
    </lineage>
</organism>
<dbReference type="PANTHER" id="PTHR47918:SF1">
    <property type="entry name" value="DNA-BINDING PROTEIN FIS"/>
    <property type="match status" value="1"/>
</dbReference>
<reference evidence="5 6" key="1">
    <citation type="submission" date="2016-10" db="EMBL/GenBank/DDBJ databases">
        <authorList>
            <person name="de Groot N.N."/>
        </authorList>
    </citation>
    <scope>NUCLEOTIDE SEQUENCE [LARGE SCALE GENOMIC DNA]</scope>
    <source>
        <strain evidence="5 6">B7-7</strain>
    </source>
</reference>
<dbReference type="SUPFAM" id="SSF46689">
    <property type="entry name" value="Homeodomain-like"/>
    <property type="match status" value="1"/>
</dbReference>
<evidence type="ECO:0000256" key="1">
    <source>
        <dbReference type="ARBA" id="ARBA00008559"/>
    </source>
</evidence>
<evidence type="ECO:0000313" key="5">
    <source>
        <dbReference type="EMBL" id="SEP85623.1"/>
    </source>
</evidence>
<name>A0A1H9BAC2_9GAMM</name>
<sequence>MTHGIKADSETLARAVHQALEDYFAHLDGHEPDNVYRLVMEEVERPLLASVLRHCDGNQSRAAQYLGLNRGTLRKKLRQYGLVN</sequence>
<keyword evidence="6" id="KW-1185">Reference proteome</keyword>
<dbReference type="AlphaFoldDB" id="A0A1H9BAC2"/>
<dbReference type="PRINTS" id="PR01591">
    <property type="entry name" value="DNABINDNGFIS"/>
</dbReference>
<dbReference type="PIRSF" id="PIRSF002097">
    <property type="entry name" value="DNA-binding_Fis"/>
    <property type="match status" value="1"/>
</dbReference>
<gene>
    <name evidence="5" type="ORF">SAMN05421693_10836</name>
</gene>
<dbReference type="RefSeq" id="WP_090204983.1">
    <property type="nucleotide sequence ID" value="NZ_FOFO01000008.1"/>
</dbReference>
<dbReference type="InterPro" id="IPR005412">
    <property type="entry name" value="Fis_DNA-bd"/>
</dbReference>
<dbReference type="GO" id="GO:0006355">
    <property type="term" value="P:regulation of DNA-templated transcription"/>
    <property type="evidence" value="ECO:0007669"/>
    <property type="project" value="InterPro"/>
</dbReference>
<dbReference type="PRINTS" id="PR01590">
    <property type="entry name" value="HTHFIS"/>
</dbReference>
<comment type="similarity">
    <text evidence="1">Belongs to the transcriptional regulatory Fis family.</text>
</comment>
<protein>
    <recommendedName>
        <fullName evidence="3">Putative Fis-like DNA-binding protein</fullName>
    </recommendedName>
</protein>
<dbReference type="Proteomes" id="UP000199496">
    <property type="component" value="Unassembled WGS sequence"/>
</dbReference>